<gene>
    <name evidence="2" type="ORF">KM312_11555</name>
</gene>
<organism evidence="2 3">
    <name type="scientific">Hydrogenibacillus schlegelii</name>
    <name type="common">Bacillus schlegelii</name>
    <dbReference type="NCBI Taxonomy" id="1484"/>
    <lineage>
        <taxon>Bacteria</taxon>
        <taxon>Bacillati</taxon>
        <taxon>Bacillota</taxon>
        <taxon>Bacilli</taxon>
        <taxon>Bacillales</taxon>
        <taxon>Bacillales Family X. Incertae Sedis</taxon>
        <taxon>Hydrogenibacillus</taxon>
    </lineage>
</organism>
<accession>A0A947D394</accession>
<dbReference type="Pfam" id="PF01547">
    <property type="entry name" value="SBP_bac_1"/>
    <property type="match status" value="1"/>
</dbReference>
<comment type="caution">
    <text evidence="2">The sequence shown here is derived from an EMBL/GenBank/DDBJ whole genome shotgun (WGS) entry which is preliminary data.</text>
</comment>
<feature type="region of interest" description="Disordered" evidence="1">
    <location>
        <begin position="331"/>
        <end position="351"/>
    </location>
</feature>
<dbReference type="InterPro" id="IPR050490">
    <property type="entry name" value="Bact_solute-bd_prot1"/>
</dbReference>
<dbReference type="Pfam" id="PF13416">
    <property type="entry name" value="SBP_bac_8"/>
    <property type="match status" value="1"/>
</dbReference>
<dbReference type="AlphaFoldDB" id="A0A947D394"/>
<dbReference type="InterPro" id="IPR006059">
    <property type="entry name" value="SBP"/>
</dbReference>
<dbReference type="Proteomes" id="UP000748108">
    <property type="component" value="Unassembled WGS sequence"/>
</dbReference>
<dbReference type="Gene3D" id="3.40.190.10">
    <property type="entry name" value="Periplasmic binding protein-like II"/>
    <property type="match status" value="3"/>
</dbReference>
<name>A0A947D394_HYDSH</name>
<proteinExistence type="predicted"/>
<dbReference type="PANTHER" id="PTHR43649:SF12">
    <property type="entry name" value="DIACETYLCHITOBIOSE BINDING PROTEIN DASA"/>
    <property type="match status" value="1"/>
</dbReference>
<evidence type="ECO:0000256" key="1">
    <source>
        <dbReference type="SAM" id="MobiDB-lite"/>
    </source>
</evidence>
<dbReference type="PANTHER" id="PTHR43649">
    <property type="entry name" value="ARABINOSE-BINDING PROTEIN-RELATED"/>
    <property type="match status" value="1"/>
</dbReference>
<sequence length="755" mass="83339">MNGENFGGPAIEKLVRAFHGRHPDITVEAVFQPGSYQGLMQNLQASIAAGTPPAVAQIGFNYLDYAVENVPFVTVEEMLKRDPDSETFLRSFPASVLNLGRRQGTLAGFPYSISVPILYYNADLFSRAGLDPDRPPRTWSEVRAFSREIKQKTGQYGLFVEDVANWAIDAMVLSNDGAIYRNVGGRTEPAFQEASGIAVYQMLQEMALRSILEERPALKLARQQLADVVSWPSFSGGNSLEAEQIRIEATEAILSGKNHRLPPWKRPVKKFAALRPSFVETVRRTSWDTGKNPSWIEEVESVKRPVALLMMLWLVVGLMGAACGRPTAEAPLQATTSSGDAATETATGNATAPENGKVVIEYWHVNSENFGGPAVRELVERFNREHDDIQVVEKFQPNMYLGLMQNLQTALAAGQPPAVAQIGYNFLRYAVENFPHLSIEEAASRDPEGQLFLADFLPNILDLGRVDGKLEGMPYSISNAILYYNADLFQKAGLDPEKPPTTWAEVREAARTIREKTGAYGLYLQEPSDFWAQQALIESNGARMLIEKDGRLVAGFDSPEAIEAFQLYQDLVLKDKTALHATWDEGSEAFVQGKVAMYITTIARRNYVESNAQFTVKGAPFPAFDGKPRRLPAGGNNLFIFAQDPKEQEAAWTFIKFLLSPEAITVWTKGTGYLPARKGVADDPRYLKDFMDQNPLMKVAVAQLPDVVPWVSFPGANGLQAEQVLLDARDAVLTGKKSPEAALKDAAEKVNGLIR</sequence>
<evidence type="ECO:0000313" key="2">
    <source>
        <dbReference type="EMBL" id="MBT9283256.1"/>
    </source>
</evidence>
<evidence type="ECO:0000313" key="3">
    <source>
        <dbReference type="Proteomes" id="UP000748108"/>
    </source>
</evidence>
<dbReference type="EMBL" id="JAHHQF010000085">
    <property type="protein sequence ID" value="MBT9283256.1"/>
    <property type="molecule type" value="Genomic_DNA"/>
</dbReference>
<dbReference type="SUPFAM" id="SSF53850">
    <property type="entry name" value="Periplasmic binding protein-like II"/>
    <property type="match status" value="2"/>
</dbReference>
<feature type="compositionally biased region" description="Low complexity" evidence="1">
    <location>
        <begin position="341"/>
        <end position="351"/>
    </location>
</feature>
<protein>
    <submittedName>
        <fullName evidence="2">Extracellular solute-binding protein</fullName>
    </submittedName>
</protein>
<reference evidence="2" key="1">
    <citation type="journal article" date="2021" name="Microbiology">
        <title>Metagenomic Analysis of the Microbial Community in the Underground Coal Fire Area (Kemerovo Region, Russia) Revealed Predominance of Thermophilic Members of the Phyla Deinococcus-thermus, Aquificae, and Firmicutes.</title>
        <authorList>
            <person name="Kadnikov V."/>
            <person name="Mardanov A.V."/>
            <person name="Beletsky A.V."/>
            <person name="Karnachuk O.V."/>
            <person name="Ravin N.V."/>
        </authorList>
    </citation>
    <scope>NUCLEOTIDE SEQUENCE</scope>
    <source>
        <strain evidence="2">RBS10-49</strain>
    </source>
</reference>
<dbReference type="CDD" id="cd14748">
    <property type="entry name" value="PBP2_UgpB"/>
    <property type="match status" value="1"/>
</dbReference>